<evidence type="ECO:0000256" key="6">
    <source>
        <dbReference type="ARBA" id="ARBA00022801"/>
    </source>
</evidence>
<dbReference type="GO" id="GO:0005634">
    <property type="term" value="C:nucleus"/>
    <property type="evidence" value="ECO:0007669"/>
    <property type="project" value="UniProtKB-SubCell"/>
</dbReference>
<keyword evidence="5" id="KW-0479">Metal-binding</keyword>
<comment type="subcellular location">
    <subcellularLocation>
        <location evidence="2">Nucleus</location>
    </subcellularLocation>
</comment>
<evidence type="ECO:0000256" key="5">
    <source>
        <dbReference type="ARBA" id="ARBA00022723"/>
    </source>
</evidence>
<evidence type="ECO:0000259" key="8">
    <source>
        <dbReference type="Pfam" id="PF13359"/>
    </source>
</evidence>
<evidence type="ECO:0000256" key="7">
    <source>
        <dbReference type="ARBA" id="ARBA00023242"/>
    </source>
</evidence>
<feature type="non-terminal residue" evidence="10">
    <location>
        <position position="1"/>
    </location>
</feature>
<dbReference type="PANTHER" id="PTHR22930">
    <property type="match status" value="1"/>
</dbReference>
<dbReference type="RefSeq" id="XP_024889713.1">
    <property type="nucleotide sequence ID" value="XM_025033945.1"/>
</dbReference>
<dbReference type="PANTHER" id="PTHR22930:SF269">
    <property type="entry name" value="NUCLEASE HARBI1-LIKE PROTEIN"/>
    <property type="match status" value="1"/>
</dbReference>
<evidence type="ECO:0000256" key="3">
    <source>
        <dbReference type="ARBA" id="ARBA00006958"/>
    </source>
</evidence>
<dbReference type="AlphaFoldDB" id="A0A6J1R687"/>
<reference evidence="10" key="1">
    <citation type="submission" date="2025-08" db="UniProtKB">
        <authorList>
            <consortium name="RefSeq"/>
        </authorList>
    </citation>
    <scope>IDENTIFICATION</scope>
    <source>
        <tissue evidence="10">Whole body</tissue>
    </source>
</reference>
<dbReference type="InterPro" id="IPR027806">
    <property type="entry name" value="HARBI1_dom"/>
</dbReference>
<gene>
    <name evidence="10" type="primary">LOC112466061</name>
</gene>
<dbReference type="GO" id="GO:0046872">
    <property type="term" value="F:metal ion binding"/>
    <property type="evidence" value="ECO:0007669"/>
    <property type="project" value="UniProtKB-KW"/>
</dbReference>
<dbReference type="Proteomes" id="UP000504618">
    <property type="component" value="Unplaced"/>
</dbReference>
<dbReference type="GO" id="GO:0004518">
    <property type="term" value="F:nuclease activity"/>
    <property type="evidence" value="ECO:0007669"/>
    <property type="project" value="UniProtKB-KW"/>
</dbReference>
<protein>
    <submittedName>
        <fullName evidence="10">Protein ALP1-like</fullName>
    </submittedName>
</protein>
<accession>A0A6J1R687</accession>
<keyword evidence="7" id="KW-0539">Nucleus</keyword>
<feature type="domain" description="DDE Tnp4" evidence="8">
    <location>
        <begin position="161"/>
        <end position="325"/>
    </location>
</feature>
<evidence type="ECO:0000256" key="4">
    <source>
        <dbReference type="ARBA" id="ARBA00022722"/>
    </source>
</evidence>
<evidence type="ECO:0000313" key="9">
    <source>
        <dbReference type="Proteomes" id="UP000504618"/>
    </source>
</evidence>
<name>A0A6J1R687_9HYME</name>
<keyword evidence="6" id="KW-0378">Hydrolase</keyword>
<dbReference type="OrthoDB" id="7523059at2759"/>
<evidence type="ECO:0000256" key="2">
    <source>
        <dbReference type="ARBA" id="ARBA00004123"/>
    </source>
</evidence>
<proteinExistence type="inferred from homology"/>
<evidence type="ECO:0000313" key="10">
    <source>
        <dbReference type="RefSeq" id="XP_024889713.1"/>
    </source>
</evidence>
<dbReference type="Pfam" id="PF13359">
    <property type="entry name" value="DDE_Tnp_4"/>
    <property type="match status" value="1"/>
</dbReference>
<sequence length="398" mass="45821">YKYLKRRQRKADLHRFWVRPIFSVQKRYQQGDSDNLIKEIINTDPDKYFEYFRMNIDVFNKLLELIEPSITKLDVVRSPISATTRLQICLRYLASGDSMHSISFAFRVGLNTVSKIVSETCQAIWDNLKDIVFPENSENLWLQRAKEFEELLDFPNCIGAIDGKHVVLQAPPHGSTYYNYKNSHSIVLLAVADANCCFTIVDIGAEGRRSDGGIFRDSKLGHQLENNDLKLPKARSISENGPTLPYVLVGDAAFGLTSYMLRPYPQSCNLNIIKSIFNYRLSHTRKVVECTFGIWTGRWRIFRRPLITNVDNAILIVQSTVCLHNFLMMKDLNLPIENRSYSVNIPLQDQNLCQGLYSLESLKNNTFCGSTVRDQFTQYFSTSGAINQQWTKAYTRDY</sequence>
<dbReference type="GeneID" id="112466061"/>
<organism evidence="9 10">
    <name type="scientific">Temnothorax curvispinosus</name>
    <dbReference type="NCBI Taxonomy" id="300111"/>
    <lineage>
        <taxon>Eukaryota</taxon>
        <taxon>Metazoa</taxon>
        <taxon>Ecdysozoa</taxon>
        <taxon>Arthropoda</taxon>
        <taxon>Hexapoda</taxon>
        <taxon>Insecta</taxon>
        <taxon>Pterygota</taxon>
        <taxon>Neoptera</taxon>
        <taxon>Endopterygota</taxon>
        <taxon>Hymenoptera</taxon>
        <taxon>Apocrita</taxon>
        <taxon>Aculeata</taxon>
        <taxon>Formicoidea</taxon>
        <taxon>Formicidae</taxon>
        <taxon>Myrmicinae</taxon>
        <taxon>Temnothorax</taxon>
    </lineage>
</organism>
<comment type="similarity">
    <text evidence="3">Belongs to the HARBI1 family.</text>
</comment>
<dbReference type="GO" id="GO:0016787">
    <property type="term" value="F:hydrolase activity"/>
    <property type="evidence" value="ECO:0007669"/>
    <property type="project" value="UniProtKB-KW"/>
</dbReference>
<keyword evidence="4" id="KW-0540">Nuclease</keyword>
<evidence type="ECO:0000256" key="1">
    <source>
        <dbReference type="ARBA" id="ARBA00001968"/>
    </source>
</evidence>
<comment type="cofactor">
    <cofactor evidence="1">
        <name>a divalent metal cation</name>
        <dbReference type="ChEBI" id="CHEBI:60240"/>
    </cofactor>
</comment>
<dbReference type="InterPro" id="IPR045249">
    <property type="entry name" value="HARBI1-like"/>
</dbReference>
<keyword evidence="9" id="KW-1185">Reference proteome</keyword>